<evidence type="ECO:0000313" key="4">
    <source>
        <dbReference type="Proteomes" id="UP001500751"/>
    </source>
</evidence>
<keyword evidence="4" id="KW-1185">Reference proteome</keyword>
<feature type="region of interest" description="Disordered" evidence="1">
    <location>
        <begin position="1"/>
        <end position="24"/>
    </location>
</feature>
<dbReference type="InterPro" id="IPR025498">
    <property type="entry name" value="DUF4389"/>
</dbReference>
<feature type="compositionally biased region" description="Low complexity" evidence="1">
    <location>
        <begin position="1"/>
        <end position="21"/>
    </location>
</feature>
<reference evidence="4" key="1">
    <citation type="journal article" date="2019" name="Int. J. Syst. Evol. Microbiol.">
        <title>The Global Catalogue of Microorganisms (GCM) 10K type strain sequencing project: providing services to taxonomists for standard genome sequencing and annotation.</title>
        <authorList>
            <consortium name="The Broad Institute Genomics Platform"/>
            <consortium name="The Broad Institute Genome Sequencing Center for Infectious Disease"/>
            <person name="Wu L."/>
            <person name="Ma J."/>
        </authorList>
    </citation>
    <scope>NUCLEOTIDE SEQUENCE [LARGE SCALE GENOMIC DNA]</scope>
    <source>
        <strain evidence="4">JCM 16014</strain>
    </source>
</reference>
<comment type="caution">
    <text evidence="3">The sequence shown here is derived from an EMBL/GenBank/DDBJ whole genome shotgun (WGS) entry which is preliminary data.</text>
</comment>
<evidence type="ECO:0008006" key="5">
    <source>
        <dbReference type="Google" id="ProtNLM"/>
    </source>
</evidence>
<evidence type="ECO:0000313" key="3">
    <source>
        <dbReference type="EMBL" id="GAA2013532.1"/>
    </source>
</evidence>
<dbReference type="RefSeq" id="WP_344663839.1">
    <property type="nucleotide sequence ID" value="NZ_BAAAQN010000002.1"/>
</dbReference>
<dbReference type="Proteomes" id="UP001500751">
    <property type="component" value="Unassembled WGS sequence"/>
</dbReference>
<organism evidence="3 4">
    <name type="scientific">Catenulispora yoronensis</name>
    <dbReference type="NCBI Taxonomy" id="450799"/>
    <lineage>
        <taxon>Bacteria</taxon>
        <taxon>Bacillati</taxon>
        <taxon>Actinomycetota</taxon>
        <taxon>Actinomycetes</taxon>
        <taxon>Catenulisporales</taxon>
        <taxon>Catenulisporaceae</taxon>
        <taxon>Catenulispora</taxon>
    </lineage>
</organism>
<keyword evidence="2" id="KW-1133">Transmembrane helix</keyword>
<evidence type="ECO:0000256" key="1">
    <source>
        <dbReference type="SAM" id="MobiDB-lite"/>
    </source>
</evidence>
<sequence length="120" mass="12715">MASTGTTGSSGTTGTPGTAQGPPAPAEGFVTAVYPADGLNRVLPLVKWLTAIPHLVIGTILFLSAVPVVFLAGVAIFFTGEYPESLFRYTTGVQRYINRGVSYAMTLTTDKYPPLFRLSE</sequence>
<name>A0ABP5F3G5_9ACTN</name>
<evidence type="ECO:0000256" key="2">
    <source>
        <dbReference type="SAM" id="Phobius"/>
    </source>
</evidence>
<dbReference type="Pfam" id="PF14333">
    <property type="entry name" value="DUF4389"/>
    <property type="match status" value="1"/>
</dbReference>
<proteinExistence type="predicted"/>
<keyword evidence="2" id="KW-0472">Membrane</keyword>
<protein>
    <recommendedName>
        <fullName evidence="5">DUF4389 domain-containing protein</fullName>
    </recommendedName>
</protein>
<gene>
    <name evidence="3" type="ORF">GCM10009839_05360</name>
</gene>
<feature type="transmembrane region" description="Helical" evidence="2">
    <location>
        <begin position="51"/>
        <end position="78"/>
    </location>
</feature>
<dbReference type="EMBL" id="BAAAQN010000002">
    <property type="protein sequence ID" value="GAA2013532.1"/>
    <property type="molecule type" value="Genomic_DNA"/>
</dbReference>
<accession>A0ABP5F3G5</accession>
<keyword evidence="2" id="KW-0812">Transmembrane</keyword>